<dbReference type="EMBL" id="GL732526">
    <property type="protein sequence ID" value="EFX88221.1"/>
    <property type="molecule type" value="Genomic_DNA"/>
</dbReference>
<sequence>MTKFEKLKNATSKSTKFLSSKKHKVVLLMLLVAWLIFACSVKKPEAPSVVEKKPIKVRCNDNNINHPMASGAMSSWKSFFVLFGLAWFLALSIGIPLSYEFKRIGQGTTFLKFGCRCLLWIVSVFTGLLFVGLWTMDNGPTETLAPNFLAACKPHGLDLLCSPDSHPEDWNPVVWVNCTTPSDMWMPALSNSLPILVAIQAYLMVIAFATCIHYFDWKTIWGQVSGLITQVINVALTVCTGCFIIFCNDANFNADFVSGYVKSAVVACACIAIDYYWCETGIEDQELPRYWNDVLNKEIIPEIGQLPTNLIPLRYELDNNLATTRPIAGDDDIDANPPPYSKLRSSGNDDPPPDYDKSFSLIQL</sequence>
<dbReference type="OrthoDB" id="10030083at2759"/>
<feature type="transmembrane region" description="Helical" evidence="2">
    <location>
        <begin position="117"/>
        <end position="136"/>
    </location>
</feature>
<feature type="transmembrane region" description="Helical" evidence="2">
    <location>
        <begin position="78"/>
        <end position="97"/>
    </location>
</feature>
<evidence type="ECO:0000256" key="2">
    <source>
        <dbReference type="SAM" id="Phobius"/>
    </source>
</evidence>
<gene>
    <name evidence="3" type="ORF">DAPPUDRAFT_234972</name>
</gene>
<proteinExistence type="predicted"/>
<dbReference type="Proteomes" id="UP000000305">
    <property type="component" value="Unassembled WGS sequence"/>
</dbReference>
<feature type="region of interest" description="Disordered" evidence="1">
    <location>
        <begin position="326"/>
        <end position="364"/>
    </location>
</feature>
<keyword evidence="2" id="KW-1133">Transmembrane helix</keyword>
<name>E9FXW5_DAPPU</name>
<evidence type="ECO:0000256" key="1">
    <source>
        <dbReference type="SAM" id="MobiDB-lite"/>
    </source>
</evidence>
<keyword evidence="4" id="KW-1185">Reference proteome</keyword>
<feature type="transmembrane region" description="Helical" evidence="2">
    <location>
        <begin position="227"/>
        <end position="246"/>
    </location>
</feature>
<dbReference type="KEGG" id="dpx:DAPPUDRAFT_234972"/>
<dbReference type="HOGENOM" id="CLU_790522_0_0_1"/>
<feature type="transmembrane region" description="Helical" evidence="2">
    <location>
        <begin position="193"/>
        <end position="215"/>
    </location>
</feature>
<evidence type="ECO:0000313" key="3">
    <source>
        <dbReference type="EMBL" id="EFX88221.1"/>
    </source>
</evidence>
<accession>E9FXW5</accession>
<keyword evidence="2" id="KW-0812">Transmembrane</keyword>
<organism evidence="3 4">
    <name type="scientific">Daphnia pulex</name>
    <name type="common">Water flea</name>
    <dbReference type="NCBI Taxonomy" id="6669"/>
    <lineage>
        <taxon>Eukaryota</taxon>
        <taxon>Metazoa</taxon>
        <taxon>Ecdysozoa</taxon>
        <taxon>Arthropoda</taxon>
        <taxon>Crustacea</taxon>
        <taxon>Branchiopoda</taxon>
        <taxon>Diplostraca</taxon>
        <taxon>Cladocera</taxon>
        <taxon>Anomopoda</taxon>
        <taxon>Daphniidae</taxon>
        <taxon>Daphnia</taxon>
    </lineage>
</organism>
<keyword evidence="2" id="KW-0472">Membrane</keyword>
<evidence type="ECO:0008006" key="5">
    <source>
        <dbReference type="Google" id="ProtNLM"/>
    </source>
</evidence>
<protein>
    <recommendedName>
        <fullName evidence="5">Transmembrane protein</fullName>
    </recommendedName>
</protein>
<evidence type="ECO:0000313" key="4">
    <source>
        <dbReference type="Proteomes" id="UP000000305"/>
    </source>
</evidence>
<reference evidence="3 4" key="1">
    <citation type="journal article" date="2011" name="Science">
        <title>The ecoresponsive genome of Daphnia pulex.</title>
        <authorList>
            <person name="Colbourne J.K."/>
            <person name="Pfrender M.E."/>
            <person name="Gilbert D."/>
            <person name="Thomas W.K."/>
            <person name="Tucker A."/>
            <person name="Oakley T.H."/>
            <person name="Tokishita S."/>
            <person name="Aerts A."/>
            <person name="Arnold G.J."/>
            <person name="Basu M.K."/>
            <person name="Bauer D.J."/>
            <person name="Caceres C.E."/>
            <person name="Carmel L."/>
            <person name="Casola C."/>
            <person name="Choi J.H."/>
            <person name="Detter J.C."/>
            <person name="Dong Q."/>
            <person name="Dusheyko S."/>
            <person name="Eads B.D."/>
            <person name="Frohlich T."/>
            <person name="Geiler-Samerotte K.A."/>
            <person name="Gerlach D."/>
            <person name="Hatcher P."/>
            <person name="Jogdeo S."/>
            <person name="Krijgsveld J."/>
            <person name="Kriventseva E.V."/>
            <person name="Kultz D."/>
            <person name="Laforsch C."/>
            <person name="Lindquist E."/>
            <person name="Lopez J."/>
            <person name="Manak J.R."/>
            <person name="Muller J."/>
            <person name="Pangilinan J."/>
            <person name="Patwardhan R.P."/>
            <person name="Pitluck S."/>
            <person name="Pritham E.J."/>
            <person name="Rechtsteiner A."/>
            <person name="Rho M."/>
            <person name="Rogozin I.B."/>
            <person name="Sakarya O."/>
            <person name="Salamov A."/>
            <person name="Schaack S."/>
            <person name="Shapiro H."/>
            <person name="Shiga Y."/>
            <person name="Skalitzky C."/>
            <person name="Smith Z."/>
            <person name="Souvorov A."/>
            <person name="Sung W."/>
            <person name="Tang Z."/>
            <person name="Tsuchiya D."/>
            <person name="Tu H."/>
            <person name="Vos H."/>
            <person name="Wang M."/>
            <person name="Wolf Y.I."/>
            <person name="Yamagata H."/>
            <person name="Yamada T."/>
            <person name="Ye Y."/>
            <person name="Shaw J.R."/>
            <person name="Andrews J."/>
            <person name="Crease T.J."/>
            <person name="Tang H."/>
            <person name="Lucas S.M."/>
            <person name="Robertson H.M."/>
            <person name="Bork P."/>
            <person name="Koonin E.V."/>
            <person name="Zdobnov E.M."/>
            <person name="Grigoriev I.V."/>
            <person name="Lynch M."/>
            <person name="Boore J.L."/>
        </authorList>
    </citation>
    <scope>NUCLEOTIDE SEQUENCE [LARGE SCALE GENOMIC DNA]</scope>
</reference>
<dbReference type="AlphaFoldDB" id="E9FXW5"/>
<dbReference type="InParanoid" id="E9FXW5"/>